<dbReference type="CDD" id="cd02947">
    <property type="entry name" value="TRX_family"/>
    <property type="match status" value="1"/>
</dbReference>
<organism evidence="5">
    <name type="scientific">viral metagenome</name>
    <dbReference type="NCBI Taxonomy" id="1070528"/>
    <lineage>
        <taxon>unclassified sequences</taxon>
        <taxon>metagenomes</taxon>
        <taxon>organismal metagenomes</taxon>
    </lineage>
</organism>
<protein>
    <recommendedName>
        <fullName evidence="4">Thioredoxin domain-containing protein</fullName>
    </recommendedName>
</protein>
<dbReference type="GO" id="GO:0006457">
    <property type="term" value="P:protein folding"/>
    <property type="evidence" value="ECO:0007669"/>
    <property type="project" value="TreeGrafter"/>
</dbReference>
<evidence type="ECO:0000259" key="4">
    <source>
        <dbReference type="PROSITE" id="PS51352"/>
    </source>
</evidence>
<dbReference type="InterPro" id="IPR013766">
    <property type="entry name" value="Thioredoxin_domain"/>
</dbReference>
<feature type="domain" description="Thioredoxin" evidence="4">
    <location>
        <begin position="28"/>
        <end position="147"/>
    </location>
</feature>
<evidence type="ECO:0000256" key="1">
    <source>
        <dbReference type="ARBA" id="ARBA00006347"/>
    </source>
</evidence>
<keyword evidence="3" id="KW-0812">Transmembrane</keyword>
<dbReference type="PROSITE" id="PS51352">
    <property type="entry name" value="THIOREDOXIN_2"/>
    <property type="match status" value="1"/>
</dbReference>
<keyword evidence="2" id="KW-0732">Signal</keyword>
<proteinExistence type="inferred from homology"/>
<dbReference type="GO" id="GO:0003756">
    <property type="term" value="F:protein disulfide isomerase activity"/>
    <property type="evidence" value="ECO:0007669"/>
    <property type="project" value="TreeGrafter"/>
</dbReference>
<dbReference type="SUPFAM" id="SSF52833">
    <property type="entry name" value="Thioredoxin-like"/>
    <property type="match status" value="1"/>
</dbReference>
<name>A0A6C0BSI5_9ZZZZ</name>
<dbReference type="EMBL" id="MN739232">
    <property type="protein sequence ID" value="QHS94751.1"/>
    <property type="molecule type" value="Genomic_DNA"/>
</dbReference>
<evidence type="ECO:0000313" key="5">
    <source>
        <dbReference type="EMBL" id="QHS94751.1"/>
    </source>
</evidence>
<dbReference type="GO" id="GO:0005783">
    <property type="term" value="C:endoplasmic reticulum"/>
    <property type="evidence" value="ECO:0007669"/>
    <property type="project" value="TreeGrafter"/>
</dbReference>
<sequence length="148" mass="17476">MQSTLYITYVKWGMYLIALVVMIVITYMVYTRYVKQYSTPDYSDNREFDPKKKKGDTAELLYFYTTWCPYCKEAAPVMDEMKSNYPIIDDVEILYRYIDCEKDANTAKKYNVSAYPTIKLVYNDTTFEYDAKPNVDTLKMFIKSSIST</sequence>
<keyword evidence="3" id="KW-1133">Transmembrane helix</keyword>
<dbReference type="AlphaFoldDB" id="A0A6C0BSI5"/>
<keyword evidence="3" id="KW-0472">Membrane</keyword>
<evidence type="ECO:0000256" key="3">
    <source>
        <dbReference type="SAM" id="Phobius"/>
    </source>
</evidence>
<dbReference type="Gene3D" id="3.40.30.10">
    <property type="entry name" value="Glutaredoxin"/>
    <property type="match status" value="1"/>
</dbReference>
<dbReference type="PANTHER" id="PTHR45672">
    <property type="entry name" value="PROTEIN DISULFIDE-ISOMERASE C17H9.14C-RELATED"/>
    <property type="match status" value="1"/>
</dbReference>
<feature type="transmembrane region" description="Helical" evidence="3">
    <location>
        <begin position="12"/>
        <end position="30"/>
    </location>
</feature>
<evidence type="ECO:0000256" key="2">
    <source>
        <dbReference type="ARBA" id="ARBA00022729"/>
    </source>
</evidence>
<reference evidence="5" key="1">
    <citation type="journal article" date="2020" name="Nature">
        <title>Giant virus diversity and host interactions through global metagenomics.</title>
        <authorList>
            <person name="Schulz F."/>
            <person name="Roux S."/>
            <person name="Paez-Espino D."/>
            <person name="Jungbluth S."/>
            <person name="Walsh D.A."/>
            <person name="Denef V.J."/>
            <person name="McMahon K.D."/>
            <person name="Konstantinidis K.T."/>
            <person name="Eloe-Fadrosh E.A."/>
            <person name="Kyrpides N.C."/>
            <person name="Woyke T."/>
        </authorList>
    </citation>
    <scope>NUCLEOTIDE SEQUENCE</scope>
    <source>
        <strain evidence="5">GVMAG-M-3300018416-45</strain>
    </source>
</reference>
<accession>A0A6C0BSI5</accession>
<dbReference type="PANTHER" id="PTHR45672:SF3">
    <property type="entry name" value="THIOREDOXIN DOMAIN-CONTAINING PROTEIN 5"/>
    <property type="match status" value="1"/>
</dbReference>
<dbReference type="InterPro" id="IPR051063">
    <property type="entry name" value="PDI"/>
</dbReference>
<dbReference type="Pfam" id="PF00085">
    <property type="entry name" value="Thioredoxin"/>
    <property type="match status" value="1"/>
</dbReference>
<dbReference type="InterPro" id="IPR036249">
    <property type="entry name" value="Thioredoxin-like_sf"/>
</dbReference>
<comment type="similarity">
    <text evidence="1">Belongs to the protein disulfide isomerase family.</text>
</comment>